<evidence type="ECO:0000256" key="1">
    <source>
        <dbReference type="SAM" id="Coils"/>
    </source>
</evidence>
<feature type="domain" description="Transposase InsH N-terminal" evidence="2">
    <location>
        <begin position="20"/>
        <end position="111"/>
    </location>
</feature>
<dbReference type="AlphaFoldDB" id="A0A3G8MCI0"/>
<dbReference type="PANTHER" id="PTHR33408:SF2">
    <property type="entry name" value="TRANSPOSASE DDE DOMAIN-CONTAINING PROTEIN"/>
    <property type="match status" value="1"/>
</dbReference>
<dbReference type="InterPro" id="IPR047629">
    <property type="entry name" value="IS1182_transpos"/>
</dbReference>
<dbReference type="InterPro" id="IPR025668">
    <property type="entry name" value="Tnp_DDE_dom"/>
</dbReference>
<dbReference type="Pfam" id="PF13751">
    <property type="entry name" value="DDE_Tnp_1_6"/>
    <property type="match status" value="1"/>
</dbReference>
<evidence type="ECO:0000313" key="4">
    <source>
        <dbReference type="EMBL" id="AZG78900.1"/>
    </source>
</evidence>
<evidence type="ECO:0000259" key="2">
    <source>
        <dbReference type="Pfam" id="PF05598"/>
    </source>
</evidence>
<evidence type="ECO:0000259" key="3">
    <source>
        <dbReference type="Pfam" id="PF13751"/>
    </source>
</evidence>
<dbReference type="InterPro" id="IPR008490">
    <property type="entry name" value="Transposase_InsH_N"/>
</dbReference>
<accession>A0A3G8MCI0</accession>
<geneLocation type="plasmid" evidence="5">
    <name>pgw6_1</name>
</geneLocation>
<feature type="coiled-coil region" evidence="1">
    <location>
        <begin position="194"/>
        <end position="221"/>
    </location>
</feature>
<dbReference type="KEGG" id="mros:EHO51_18970"/>
<keyword evidence="1" id="KW-0175">Coiled coil</keyword>
<name>A0A3G8MCI0_9HYPH</name>
<proteinExistence type="predicted"/>
<feature type="domain" description="Transposase DDE" evidence="3">
    <location>
        <begin position="345"/>
        <end position="459"/>
    </location>
</feature>
<dbReference type="Pfam" id="PF05598">
    <property type="entry name" value="DUF772"/>
    <property type="match status" value="1"/>
</dbReference>
<gene>
    <name evidence="4" type="ORF">EHO51_18970</name>
</gene>
<dbReference type="EMBL" id="CP034087">
    <property type="protein sequence ID" value="AZG78900.1"/>
    <property type="molecule type" value="Genomic_DNA"/>
</dbReference>
<dbReference type="Proteomes" id="UP000273982">
    <property type="component" value="Plasmid pGW6_1"/>
</dbReference>
<evidence type="ECO:0000313" key="5">
    <source>
        <dbReference type="Proteomes" id="UP000273982"/>
    </source>
</evidence>
<reference evidence="4 5" key="1">
    <citation type="submission" date="2018-11" db="EMBL/GenBank/DDBJ databases">
        <title>Genome squencing of methanotrophic bacteria isolated from alkaline groundwater in Korea.</title>
        <authorList>
            <person name="Nguyen L.N."/>
        </authorList>
    </citation>
    <scope>NUCLEOTIDE SEQUENCE [LARGE SCALE GENOMIC DNA]</scope>
    <source>
        <strain evidence="4 5">GW6</strain>
        <plasmid evidence="5">pgw6_1</plasmid>
    </source>
</reference>
<keyword evidence="4" id="KW-0614">Plasmid</keyword>
<dbReference type="RefSeq" id="WP_124740408.1">
    <property type="nucleotide sequence ID" value="NZ_CP034087.1"/>
</dbReference>
<sequence length="475" mass="53271">MTHISGFERSQLLLLPEAIDDYVGGCNPVRFIDAFVDGLDLKAVGFERVEAKATGRPGYAPADLLKLYIYGYLNRVRSSRRLEAECHRNIEVIWLLRSLKPDFKTIADFRSANRAAFKKVFREFVILCRRLDLFGRELLAVDGTRIKAVNNKDRNFTTGSLQKFIAAADKKLEDYLKRLDAGDAEDRATTGSRVKNLAEKIEALNKKRGEYAAHLAALEKSGESQVSLTDPDSRAMAAYTKVGVGYNIQIAVDAKHKMIVEQAVSNDVLDMGLLQRTAEPAREILDVEKIDVVADKGYFRTEDIASCEEAGLTPYVPRPQRGPAVNNGFFRKDEFRYDAARNAYVCPAGQELTPIREGKLRDLKKVDYGNAQACRACALRPRCTKDVRSVSRLENEDALDRMAARLKARPEVLDRRRETVEHPFGAIKQWMNQGAFLMRGLEKVRAEFSLTALAYNLRRALNILGMEGLMAAVAA</sequence>
<dbReference type="PANTHER" id="PTHR33408">
    <property type="entry name" value="TRANSPOSASE"/>
    <property type="match status" value="1"/>
</dbReference>
<protein>
    <submittedName>
        <fullName evidence="4">IS1182 family transposase</fullName>
    </submittedName>
</protein>
<organism evidence="4 5">
    <name type="scientific">Methylocystis rosea</name>
    <dbReference type="NCBI Taxonomy" id="173366"/>
    <lineage>
        <taxon>Bacteria</taxon>
        <taxon>Pseudomonadati</taxon>
        <taxon>Pseudomonadota</taxon>
        <taxon>Alphaproteobacteria</taxon>
        <taxon>Hyphomicrobiales</taxon>
        <taxon>Methylocystaceae</taxon>
        <taxon>Methylocystis</taxon>
    </lineage>
</organism>
<dbReference type="NCBIfam" id="NF033551">
    <property type="entry name" value="transpos_IS1182"/>
    <property type="match status" value="1"/>
</dbReference>